<sequence length="184" mass="20879">MLNTVATDTSITVHLRRRLLGQGLVAVFSLTAPILLVLFWLTIPDGPWPVVAAVAIIVVVLVLYAVVQYFRIAVIVTPTRLVERTFMSGTRRIPVEKVARAVLLDLHRTLAAEPRRQLFVLDADGRVLLRMRGDFWSTRSIHEVASHLVTVPVEHVENALTLDELQRTNPLMLYWFERRPTRLG</sequence>
<reference evidence="3 5" key="2">
    <citation type="submission" date="2018-12" db="EMBL/GenBank/DDBJ databases">
        <authorList>
            <person name="hu s."/>
            <person name="Xu Y."/>
            <person name="Xu B."/>
            <person name="Li F."/>
        </authorList>
    </citation>
    <scope>NUCLEOTIDE SEQUENCE [LARGE SCALE GENOMIC DNA]</scope>
    <source>
        <strain evidence="3 5">KSW2-17</strain>
    </source>
</reference>
<dbReference type="OrthoDB" id="5116324at2"/>
<name>A0A2P8GXH0_9MICO</name>
<keyword evidence="5" id="KW-1185">Reference proteome</keyword>
<organism evidence="2 4">
    <name type="scientific">Labedella gwakjiensis</name>
    <dbReference type="NCBI Taxonomy" id="390269"/>
    <lineage>
        <taxon>Bacteria</taxon>
        <taxon>Bacillati</taxon>
        <taxon>Actinomycetota</taxon>
        <taxon>Actinomycetes</taxon>
        <taxon>Micrococcales</taxon>
        <taxon>Microbacteriaceae</taxon>
        <taxon>Labedella</taxon>
    </lineage>
</organism>
<evidence type="ECO:0000256" key="1">
    <source>
        <dbReference type="SAM" id="Phobius"/>
    </source>
</evidence>
<dbReference type="Proteomes" id="UP000268291">
    <property type="component" value="Unassembled WGS sequence"/>
</dbReference>
<feature type="transmembrane region" description="Helical" evidence="1">
    <location>
        <begin position="24"/>
        <end position="43"/>
    </location>
</feature>
<keyword evidence="1" id="KW-1133">Transmembrane helix</keyword>
<dbReference type="EMBL" id="PYAU01000001">
    <property type="protein sequence ID" value="PSL38649.1"/>
    <property type="molecule type" value="Genomic_DNA"/>
</dbReference>
<protein>
    <submittedName>
        <fullName evidence="2">Uncharacterized protein</fullName>
    </submittedName>
</protein>
<dbReference type="EMBL" id="RZGY01000001">
    <property type="protein sequence ID" value="RUQ86853.1"/>
    <property type="molecule type" value="Genomic_DNA"/>
</dbReference>
<accession>A0A2P8GXH0</accession>
<evidence type="ECO:0000313" key="3">
    <source>
        <dbReference type="EMBL" id="RUQ86853.1"/>
    </source>
</evidence>
<proteinExistence type="predicted"/>
<comment type="caution">
    <text evidence="2">The sequence shown here is derived from an EMBL/GenBank/DDBJ whole genome shotgun (WGS) entry which is preliminary data.</text>
</comment>
<evidence type="ECO:0000313" key="2">
    <source>
        <dbReference type="EMBL" id="PSL38649.1"/>
    </source>
</evidence>
<evidence type="ECO:0000313" key="4">
    <source>
        <dbReference type="Proteomes" id="UP000241203"/>
    </source>
</evidence>
<evidence type="ECO:0000313" key="5">
    <source>
        <dbReference type="Proteomes" id="UP000268291"/>
    </source>
</evidence>
<reference evidence="2 4" key="1">
    <citation type="submission" date="2018-03" db="EMBL/GenBank/DDBJ databases">
        <title>Genomic Encyclopedia of Archaeal and Bacterial Type Strains, Phase II (KMG-II): from individual species to whole genera.</title>
        <authorList>
            <person name="Goeker M."/>
        </authorList>
    </citation>
    <scope>NUCLEOTIDE SEQUENCE [LARGE SCALE GENOMIC DNA]</scope>
    <source>
        <strain evidence="2 4">DSM 21548</strain>
    </source>
</reference>
<dbReference type="Proteomes" id="UP000241203">
    <property type="component" value="Unassembled WGS sequence"/>
</dbReference>
<dbReference type="AlphaFoldDB" id="A0A2P8GXH0"/>
<dbReference type="RefSeq" id="WP_106563637.1">
    <property type="nucleotide sequence ID" value="NZ_PYAU01000001.1"/>
</dbReference>
<keyword evidence="1" id="KW-0472">Membrane</keyword>
<keyword evidence="1" id="KW-0812">Transmembrane</keyword>
<feature type="transmembrane region" description="Helical" evidence="1">
    <location>
        <begin position="49"/>
        <end position="70"/>
    </location>
</feature>
<gene>
    <name evidence="2" type="ORF">CLV49_2274</name>
    <name evidence="3" type="ORF">ELQ93_07860</name>
</gene>